<dbReference type="InterPro" id="IPR038607">
    <property type="entry name" value="PhoD-like_sf"/>
</dbReference>
<dbReference type="CDD" id="cd07389">
    <property type="entry name" value="MPP_PhoD"/>
    <property type="match status" value="1"/>
</dbReference>
<gene>
    <name evidence="3" type="ORF">EHQ64_14405</name>
</gene>
<comment type="caution">
    <text evidence="3">The sequence shown here is derived from an EMBL/GenBank/DDBJ whole genome shotgun (WGS) entry which is preliminary data.</text>
</comment>
<dbReference type="PANTHER" id="PTHR33987:SF1">
    <property type="entry name" value="CALCINEURIN-LIKE METALLO-PHOSPHOESTERASE SUPERFAMILY PROTEIN"/>
    <property type="match status" value="1"/>
</dbReference>
<evidence type="ECO:0000259" key="2">
    <source>
        <dbReference type="Pfam" id="PF25077"/>
    </source>
</evidence>
<dbReference type="AlphaFoldDB" id="A0A4R9K5Z9"/>
<dbReference type="Pfam" id="PF25077">
    <property type="entry name" value="DUF7800"/>
    <property type="match status" value="1"/>
</dbReference>
<reference evidence="3" key="1">
    <citation type="journal article" date="2019" name="PLoS Negl. Trop. Dis.">
        <title>Revisiting the worldwide diversity of Leptospira species in the environment.</title>
        <authorList>
            <person name="Vincent A.T."/>
            <person name="Schiettekatte O."/>
            <person name="Bourhy P."/>
            <person name="Veyrier F.J."/>
            <person name="Picardeau M."/>
        </authorList>
    </citation>
    <scope>NUCLEOTIDE SEQUENCE [LARGE SCALE GENOMIC DNA]</scope>
    <source>
        <strain evidence="3">201702455</strain>
    </source>
</reference>
<dbReference type="InterPro" id="IPR056702">
    <property type="entry name" value="DUF7800"/>
</dbReference>
<dbReference type="InterPro" id="IPR018946">
    <property type="entry name" value="PhoD-like_MPP"/>
</dbReference>
<proteinExistence type="predicted"/>
<evidence type="ECO:0000313" key="3">
    <source>
        <dbReference type="EMBL" id="TGL60988.1"/>
    </source>
</evidence>
<name>A0A4R9K5Z9_9LEPT</name>
<sequence length="455" mass="52297">MTMRRRTLLSSTYLSILLFGFFYEYSTIYGKSQTTDTASPSSIQSGPMLGYSTHKEVKIWVQTKTPSKVYAKYFISGSPEQSHITREVSTEHQKGNVAHLIVDQVEPGKTYEYILYINGKYQEPKSEQKFKTQPIWIGKPTGPPDIKFALGSCAFVNDPKYDTQAKPYGGEYFIYKSISAQKPDFMLWMGDNIYLREPDWESRTGFIYRYTEQRSLSELQPLLANVHHYATWDDHDWGPNDGDASFWMGATAEEIFKLFWANPNYAKKGIYGSFTWGDAQFFLMDDRSFRTANDNKTGARSFFGEEQLDWLVNGLAFSKATFKFVVVGGQVLNPLSVFENYSTYAEEREKLLSKIAKLKIKNLIFLTGDRHFTELSYLEEGFDYPIYDFTVSPLTSSTHPPITEKNPLRIDGTMVDAKRNFGTIEISGPLKQRTLIFKVFDSEGKELWLREIKAK</sequence>
<evidence type="ECO:0000313" key="4">
    <source>
        <dbReference type="Proteomes" id="UP000297762"/>
    </source>
</evidence>
<feature type="domain" description="PhoD-like phosphatase metallophosphatase" evidence="1">
    <location>
        <begin position="165"/>
        <end position="404"/>
    </location>
</feature>
<dbReference type="SUPFAM" id="SSF56300">
    <property type="entry name" value="Metallo-dependent phosphatases"/>
    <property type="match status" value="1"/>
</dbReference>
<dbReference type="Proteomes" id="UP000297762">
    <property type="component" value="Unassembled WGS sequence"/>
</dbReference>
<feature type="domain" description="DUF7800" evidence="2">
    <location>
        <begin position="42"/>
        <end position="134"/>
    </location>
</feature>
<dbReference type="Pfam" id="PF09423">
    <property type="entry name" value="PhoD"/>
    <property type="match status" value="1"/>
</dbReference>
<dbReference type="Gene3D" id="3.60.21.70">
    <property type="entry name" value="PhoD-like phosphatase"/>
    <property type="match status" value="1"/>
</dbReference>
<organism evidence="3 4">
    <name type="scientific">Leptospira sarikeiensis</name>
    <dbReference type="NCBI Taxonomy" id="2484943"/>
    <lineage>
        <taxon>Bacteria</taxon>
        <taxon>Pseudomonadati</taxon>
        <taxon>Spirochaetota</taxon>
        <taxon>Spirochaetia</taxon>
        <taxon>Leptospirales</taxon>
        <taxon>Leptospiraceae</taxon>
        <taxon>Leptospira</taxon>
    </lineage>
</organism>
<protein>
    <submittedName>
        <fullName evidence="3">Alkaline phosphatase family protein</fullName>
    </submittedName>
</protein>
<dbReference type="InterPro" id="IPR029052">
    <property type="entry name" value="Metallo-depent_PP-like"/>
</dbReference>
<dbReference type="OrthoDB" id="327733at2"/>
<keyword evidence="4" id="KW-1185">Reference proteome</keyword>
<accession>A0A4R9K5Z9</accession>
<dbReference type="EMBL" id="RQGF01000028">
    <property type="protein sequence ID" value="TGL60988.1"/>
    <property type="molecule type" value="Genomic_DNA"/>
</dbReference>
<evidence type="ECO:0000259" key="1">
    <source>
        <dbReference type="Pfam" id="PF09423"/>
    </source>
</evidence>
<dbReference type="PANTHER" id="PTHR33987">
    <property type="entry name" value="CALCINEURIN-LIKE METALLO-PHOSPHOESTERASE SUPERFAMILY PROTEIN"/>
    <property type="match status" value="1"/>
</dbReference>